<evidence type="ECO:0000256" key="3">
    <source>
        <dbReference type="ARBA" id="ARBA00022692"/>
    </source>
</evidence>
<protein>
    <submittedName>
        <fullName evidence="9">Tight adherence protein B</fullName>
    </submittedName>
</protein>
<dbReference type="PANTHER" id="PTHR35007:SF4">
    <property type="entry name" value="CONSERVED TRANSMEMBRANE PROTEIN-RELATED"/>
    <property type="match status" value="1"/>
</dbReference>
<gene>
    <name evidence="9" type="ORF">IW256_006542</name>
</gene>
<feature type="transmembrane region" description="Helical" evidence="7">
    <location>
        <begin position="136"/>
        <end position="157"/>
    </location>
</feature>
<keyword evidence="4 7" id="KW-1133">Transmembrane helix</keyword>
<evidence type="ECO:0000256" key="1">
    <source>
        <dbReference type="ARBA" id="ARBA00004651"/>
    </source>
</evidence>
<keyword evidence="3 7" id="KW-0812">Transmembrane</keyword>
<evidence type="ECO:0000256" key="4">
    <source>
        <dbReference type="ARBA" id="ARBA00022989"/>
    </source>
</evidence>
<keyword evidence="10" id="KW-1185">Reference proteome</keyword>
<dbReference type="RefSeq" id="WP_231404026.1">
    <property type="nucleotide sequence ID" value="NZ_BAABES010000012.1"/>
</dbReference>
<keyword evidence="2" id="KW-1003">Cell membrane</keyword>
<dbReference type="PANTHER" id="PTHR35007">
    <property type="entry name" value="INTEGRAL MEMBRANE PROTEIN-RELATED"/>
    <property type="match status" value="1"/>
</dbReference>
<dbReference type="Proteomes" id="UP000614047">
    <property type="component" value="Unassembled WGS sequence"/>
</dbReference>
<evidence type="ECO:0000313" key="9">
    <source>
        <dbReference type="EMBL" id="MBG6092429.1"/>
    </source>
</evidence>
<evidence type="ECO:0000256" key="5">
    <source>
        <dbReference type="ARBA" id="ARBA00023136"/>
    </source>
</evidence>
<comment type="subcellular location">
    <subcellularLocation>
        <location evidence="1">Cell membrane</location>
        <topology evidence="1">Multi-pass membrane protein</topology>
    </subcellularLocation>
</comment>
<accession>A0A931DJN9</accession>
<proteinExistence type="predicted"/>
<reference evidence="9" key="1">
    <citation type="submission" date="2020-11" db="EMBL/GenBank/DDBJ databases">
        <title>Sequencing the genomes of 1000 actinobacteria strains.</title>
        <authorList>
            <person name="Klenk H.-P."/>
        </authorList>
    </citation>
    <scope>NUCLEOTIDE SEQUENCE</scope>
    <source>
        <strain evidence="9">DSM 43175</strain>
    </source>
</reference>
<organism evidence="9 10">
    <name type="scientific">Actinomadura viridis</name>
    <dbReference type="NCBI Taxonomy" id="58110"/>
    <lineage>
        <taxon>Bacteria</taxon>
        <taxon>Bacillati</taxon>
        <taxon>Actinomycetota</taxon>
        <taxon>Actinomycetes</taxon>
        <taxon>Streptosporangiales</taxon>
        <taxon>Thermomonosporaceae</taxon>
        <taxon>Actinomadura</taxon>
    </lineage>
</organism>
<feature type="domain" description="Type II secretion system protein GspF" evidence="8">
    <location>
        <begin position="83"/>
        <end position="147"/>
    </location>
</feature>
<keyword evidence="5 7" id="KW-0472">Membrane</keyword>
<evidence type="ECO:0000313" key="10">
    <source>
        <dbReference type="Proteomes" id="UP000614047"/>
    </source>
</evidence>
<evidence type="ECO:0000259" key="8">
    <source>
        <dbReference type="Pfam" id="PF00482"/>
    </source>
</evidence>
<dbReference type="AlphaFoldDB" id="A0A931DJN9"/>
<dbReference type="InterPro" id="IPR018076">
    <property type="entry name" value="T2SS_GspF_dom"/>
</dbReference>
<sequence>MAAELAAGRTPEDAFATTAALLQPHIAQQLLTVRASPTAGRRDQARKVPPAMPAAPVTGRRPTASTKVIEHLEELSGREDGAEGLRLLAACWRIGAERGGALATVLDGLATALRDEEAQRQEIATQLAGPRATARLLAGLPLLGLGMAAALGANPLAFLFGTLPGLGCLSAGVGLDLAGLWWTRRLAHAAEGPG</sequence>
<feature type="region of interest" description="Disordered" evidence="6">
    <location>
        <begin position="33"/>
        <end position="64"/>
    </location>
</feature>
<comment type="caution">
    <text evidence="9">The sequence shown here is derived from an EMBL/GenBank/DDBJ whole genome shotgun (WGS) entry which is preliminary data.</text>
</comment>
<name>A0A931DJN9_9ACTN</name>
<feature type="transmembrane region" description="Helical" evidence="7">
    <location>
        <begin position="163"/>
        <end position="182"/>
    </location>
</feature>
<evidence type="ECO:0000256" key="7">
    <source>
        <dbReference type="SAM" id="Phobius"/>
    </source>
</evidence>
<dbReference type="Pfam" id="PF00482">
    <property type="entry name" value="T2SSF"/>
    <property type="match status" value="1"/>
</dbReference>
<evidence type="ECO:0000256" key="6">
    <source>
        <dbReference type="SAM" id="MobiDB-lite"/>
    </source>
</evidence>
<dbReference type="GO" id="GO:0005886">
    <property type="term" value="C:plasma membrane"/>
    <property type="evidence" value="ECO:0007669"/>
    <property type="project" value="UniProtKB-SubCell"/>
</dbReference>
<evidence type="ECO:0000256" key="2">
    <source>
        <dbReference type="ARBA" id="ARBA00022475"/>
    </source>
</evidence>
<dbReference type="EMBL" id="JADOUA010000001">
    <property type="protein sequence ID" value="MBG6092429.1"/>
    <property type="molecule type" value="Genomic_DNA"/>
</dbReference>